<feature type="transmembrane region" description="Helical" evidence="1">
    <location>
        <begin position="234"/>
        <end position="252"/>
    </location>
</feature>
<dbReference type="PANTHER" id="PTHR36435:SF1">
    <property type="entry name" value="CAAX AMINO TERMINAL PROTEASE FAMILY PROTEIN"/>
    <property type="match status" value="1"/>
</dbReference>
<keyword evidence="3" id="KW-0482">Metalloprotease</keyword>
<dbReference type="AlphaFoldDB" id="A0A6L7G2S7"/>
<keyword evidence="1" id="KW-0812">Transmembrane</keyword>
<proteinExistence type="predicted"/>
<feature type="domain" description="CAAX prenyl protease 2/Lysostaphin resistance protein A-like" evidence="2">
    <location>
        <begin position="107"/>
        <end position="204"/>
    </location>
</feature>
<dbReference type="PANTHER" id="PTHR36435">
    <property type="entry name" value="SLR1288 PROTEIN"/>
    <property type="match status" value="1"/>
</dbReference>
<evidence type="ECO:0000256" key="1">
    <source>
        <dbReference type="SAM" id="Phobius"/>
    </source>
</evidence>
<dbReference type="Pfam" id="PF02517">
    <property type="entry name" value="Rce1-like"/>
    <property type="match status" value="1"/>
</dbReference>
<keyword evidence="1" id="KW-1133">Transmembrane helix</keyword>
<evidence type="ECO:0000259" key="2">
    <source>
        <dbReference type="Pfam" id="PF02517"/>
    </source>
</evidence>
<keyword evidence="4" id="KW-1185">Reference proteome</keyword>
<dbReference type="GO" id="GO:0080120">
    <property type="term" value="P:CAAX-box protein maturation"/>
    <property type="evidence" value="ECO:0007669"/>
    <property type="project" value="UniProtKB-ARBA"/>
</dbReference>
<gene>
    <name evidence="3" type="ORF">GR170_12565</name>
</gene>
<dbReference type="InterPro" id="IPR003675">
    <property type="entry name" value="Rce1/LyrA-like_dom"/>
</dbReference>
<dbReference type="Proteomes" id="UP000477911">
    <property type="component" value="Unassembled WGS sequence"/>
</dbReference>
<comment type="caution">
    <text evidence="3">The sequence shown here is derived from an EMBL/GenBank/DDBJ whole genome shotgun (WGS) entry which is preliminary data.</text>
</comment>
<feature type="transmembrane region" description="Helical" evidence="1">
    <location>
        <begin position="77"/>
        <end position="99"/>
    </location>
</feature>
<dbReference type="GO" id="GO:0004175">
    <property type="term" value="F:endopeptidase activity"/>
    <property type="evidence" value="ECO:0007669"/>
    <property type="project" value="UniProtKB-ARBA"/>
</dbReference>
<evidence type="ECO:0000313" key="4">
    <source>
        <dbReference type="Proteomes" id="UP000477911"/>
    </source>
</evidence>
<keyword evidence="1" id="KW-0472">Membrane</keyword>
<feature type="transmembrane region" description="Helical" evidence="1">
    <location>
        <begin position="191"/>
        <end position="214"/>
    </location>
</feature>
<dbReference type="RefSeq" id="WP_160894805.1">
    <property type="nucleotide sequence ID" value="NZ_WUMU01000014.1"/>
</dbReference>
<dbReference type="GO" id="GO:0008237">
    <property type="term" value="F:metallopeptidase activity"/>
    <property type="evidence" value="ECO:0007669"/>
    <property type="project" value="UniProtKB-KW"/>
</dbReference>
<accession>A0A6L7G2S7</accession>
<feature type="transmembrane region" description="Helical" evidence="1">
    <location>
        <begin position="137"/>
        <end position="158"/>
    </location>
</feature>
<dbReference type="InterPro" id="IPR052710">
    <property type="entry name" value="CAAX_protease"/>
</dbReference>
<feature type="transmembrane region" description="Helical" evidence="1">
    <location>
        <begin position="164"/>
        <end position="184"/>
    </location>
</feature>
<evidence type="ECO:0000313" key="3">
    <source>
        <dbReference type="EMBL" id="MXN18674.1"/>
    </source>
</evidence>
<protein>
    <submittedName>
        <fullName evidence="3">CPBP family intramembrane metalloprotease</fullName>
    </submittedName>
</protein>
<dbReference type="GO" id="GO:0006508">
    <property type="term" value="P:proteolysis"/>
    <property type="evidence" value="ECO:0007669"/>
    <property type="project" value="UniProtKB-KW"/>
</dbReference>
<reference evidence="3 4" key="1">
    <citation type="submission" date="2019-12" db="EMBL/GenBank/DDBJ databases">
        <authorList>
            <person name="Li M."/>
        </authorList>
    </citation>
    <scope>NUCLEOTIDE SEQUENCE [LARGE SCALE GENOMIC DNA]</scope>
    <source>
        <strain evidence="3 4">GBMRC 2024</strain>
    </source>
</reference>
<feature type="transmembrane region" description="Helical" evidence="1">
    <location>
        <begin position="46"/>
        <end position="65"/>
    </location>
</feature>
<sequence>MSDTLPGPRLRGALLTLAGWIAITLLSGHVLHPEQQSLQDLATGDIAWQVLAAGLFLIVVLRARGWRNLRLGWPERGTLRLLWLPALMLGLLFGGALLLGLPAPAMMGLLLVNALLIGFSEEVMFRGVLFRGLRSRLRAWPAILLTSGGFGAVHVLNGLVTGDFVASAVQACNAAGTGLLLMALMLRTGSLWVAILYHALWDWVTFLVALAAQARMSQTEVQQMASQGIGLSQALMPLVLVLPGVFYALFLLRRGRAAL</sequence>
<dbReference type="EMBL" id="WUMU01000014">
    <property type="protein sequence ID" value="MXN18674.1"/>
    <property type="molecule type" value="Genomic_DNA"/>
</dbReference>
<feature type="transmembrane region" description="Helical" evidence="1">
    <location>
        <begin position="105"/>
        <end position="125"/>
    </location>
</feature>
<feature type="transmembrane region" description="Helical" evidence="1">
    <location>
        <begin position="12"/>
        <end position="31"/>
    </location>
</feature>
<name>A0A6L7G2S7_9RHOB</name>
<keyword evidence="3" id="KW-0378">Hydrolase</keyword>
<keyword evidence="3" id="KW-0645">Protease</keyword>
<organism evidence="3 4">
    <name type="scientific">Pseudooceanicola albus</name>
    <dbReference type="NCBI Taxonomy" id="2692189"/>
    <lineage>
        <taxon>Bacteria</taxon>
        <taxon>Pseudomonadati</taxon>
        <taxon>Pseudomonadota</taxon>
        <taxon>Alphaproteobacteria</taxon>
        <taxon>Rhodobacterales</taxon>
        <taxon>Paracoccaceae</taxon>
        <taxon>Pseudooceanicola</taxon>
    </lineage>
</organism>